<accession>A0A6M8HX04</accession>
<keyword evidence="2" id="KW-1185">Reference proteome</keyword>
<dbReference type="RefSeq" id="WP_171836534.1">
    <property type="nucleotide sequence ID" value="NZ_CP053709.1"/>
</dbReference>
<proteinExistence type="predicted"/>
<dbReference type="KEGG" id="lck:HN018_21870"/>
<name>A0A6M8HX04_9PROT</name>
<dbReference type="EMBL" id="CP053709">
    <property type="protein sequence ID" value="QKE92880.1"/>
    <property type="molecule type" value="Genomic_DNA"/>
</dbReference>
<geneLocation type="plasmid" evidence="1 2">
    <name>unnamed1</name>
</geneLocation>
<reference evidence="1 2" key="1">
    <citation type="journal article" date="2014" name="World J. Microbiol. Biotechnol.">
        <title>Biodiversity and physiological characteristics of Antarctic and Arctic lichens-associated bacteria.</title>
        <authorList>
            <person name="Lee Y.M."/>
            <person name="Kim E.H."/>
            <person name="Lee H.K."/>
            <person name="Hong S.G."/>
        </authorList>
    </citation>
    <scope>NUCLEOTIDE SEQUENCE [LARGE SCALE GENOMIC DNA]</scope>
    <source>
        <strain evidence="1 2">PAMC 26569</strain>
        <plasmid evidence="1">unnamed1</plasmid>
    </source>
</reference>
<gene>
    <name evidence="1" type="ORF">HN018_21870</name>
</gene>
<keyword evidence="1" id="KW-0614">Plasmid</keyword>
<protein>
    <submittedName>
        <fullName evidence="1">Uncharacterized protein</fullName>
    </submittedName>
</protein>
<sequence>MTTAMWRTGIAMPGLPGLDAVRIKVHLRANAPIDELKSLIFHLLKLSLVAIRCMVPSINVQLTEPAA</sequence>
<dbReference type="Proteomes" id="UP000500767">
    <property type="component" value="Plasmid unnamed1"/>
</dbReference>
<evidence type="ECO:0000313" key="1">
    <source>
        <dbReference type="EMBL" id="QKE92880.1"/>
    </source>
</evidence>
<organism evidence="1 2">
    <name type="scientific">Lichenicola cladoniae</name>
    <dbReference type="NCBI Taxonomy" id="1484109"/>
    <lineage>
        <taxon>Bacteria</taxon>
        <taxon>Pseudomonadati</taxon>
        <taxon>Pseudomonadota</taxon>
        <taxon>Alphaproteobacteria</taxon>
        <taxon>Acetobacterales</taxon>
        <taxon>Acetobacteraceae</taxon>
        <taxon>Lichenicola</taxon>
    </lineage>
</organism>
<dbReference type="AlphaFoldDB" id="A0A6M8HX04"/>
<evidence type="ECO:0000313" key="2">
    <source>
        <dbReference type="Proteomes" id="UP000500767"/>
    </source>
</evidence>